<gene>
    <name evidence="1" type="ORF">MiSe_92570</name>
</gene>
<evidence type="ECO:0000313" key="1">
    <source>
        <dbReference type="EMBL" id="GET44430.1"/>
    </source>
</evidence>
<dbReference type="AlphaFoldDB" id="A0AAV3XSN4"/>
<proteinExistence type="predicted"/>
<organism evidence="1 2">
    <name type="scientific">Microseira wollei NIES-4236</name>
    <dbReference type="NCBI Taxonomy" id="2530354"/>
    <lineage>
        <taxon>Bacteria</taxon>
        <taxon>Bacillati</taxon>
        <taxon>Cyanobacteriota</taxon>
        <taxon>Cyanophyceae</taxon>
        <taxon>Oscillatoriophycideae</taxon>
        <taxon>Aerosakkonematales</taxon>
        <taxon>Aerosakkonemataceae</taxon>
        <taxon>Microseira</taxon>
    </lineage>
</organism>
<dbReference type="RefSeq" id="WP_226594397.1">
    <property type="nucleotide sequence ID" value="NZ_BLAY01000352.1"/>
</dbReference>
<dbReference type="Proteomes" id="UP001050975">
    <property type="component" value="Unassembled WGS sequence"/>
</dbReference>
<sequence length="130" mass="14755">MTKTVIAGLDVGKNSSCLVAWNADSPSSNPKEFFDYSAEFICLNPDVNSVKIGALKPCDGQLIVFLEPQVSDSRVWVNHLRDAGREVHLFPHNLVKYSRLALGKWNEFDDFYDGCYFWQKNGQLPQIKEN</sequence>
<keyword evidence="2" id="KW-1185">Reference proteome</keyword>
<dbReference type="EMBL" id="BLAY01000352">
    <property type="protein sequence ID" value="GET44430.1"/>
    <property type="molecule type" value="Genomic_DNA"/>
</dbReference>
<protein>
    <recommendedName>
        <fullName evidence="3">Transposase</fullName>
    </recommendedName>
</protein>
<comment type="caution">
    <text evidence="1">The sequence shown here is derived from an EMBL/GenBank/DDBJ whole genome shotgun (WGS) entry which is preliminary data.</text>
</comment>
<evidence type="ECO:0000313" key="2">
    <source>
        <dbReference type="Proteomes" id="UP001050975"/>
    </source>
</evidence>
<accession>A0AAV3XSN4</accession>
<name>A0AAV3XSN4_9CYAN</name>
<reference evidence="1" key="1">
    <citation type="submission" date="2019-10" db="EMBL/GenBank/DDBJ databases">
        <title>Draft genome sequece of Microseira wollei NIES-4236.</title>
        <authorList>
            <person name="Yamaguchi H."/>
            <person name="Suzuki S."/>
            <person name="Kawachi M."/>
        </authorList>
    </citation>
    <scope>NUCLEOTIDE SEQUENCE</scope>
    <source>
        <strain evidence="1">NIES-4236</strain>
    </source>
</reference>
<evidence type="ECO:0008006" key="3">
    <source>
        <dbReference type="Google" id="ProtNLM"/>
    </source>
</evidence>